<dbReference type="EMBL" id="AP035785">
    <property type="protein sequence ID" value="BFO70154.1"/>
    <property type="molecule type" value="Genomic_DNA"/>
</dbReference>
<dbReference type="AlphaFoldDB" id="A0AB33IMQ0"/>
<evidence type="ECO:0000313" key="1">
    <source>
        <dbReference type="EMBL" id="BFO70154.1"/>
    </source>
</evidence>
<sequence>MDRKTTFFIKNSTNDTLLIELSESDTLVNKKYWSKRDEEIKIPVDSKELETVLSNSIIGHFAIPNAVLFVNPSVFLLNDTCYIYAIKWSEAKHNTFDEIRTRRLYDKRVVTKDNFNSNNLFEYKKE</sequence>
<protein>
    <submittedName>
        <fullName evidence="1">Uncharacterized protein</fullName>
    </submittedName>
</protein>
<reference evidence="1" key="1">
    <citation type="submission" date="2024-07" db="EMBL/GenBank/DDBJ databases">
        <title>Complete genome sequence of Prevotella sp. YM-2024 GTC17253.</title>
        <authorList>
            <person name="Hayashi M."/>
            <person name="Muto Y."/>
            <person name="Tanaka K."/>
            <person name="Niwa H."/>
        </authorList>
    </citation>
    <scope>NUCLEOTIDE SEQUENCE</scope>
    <source>
        <strain evidence="1">GTC17253</strain>
    </source>
</reference>
<proteinExistence type="predicted"/>
<name>A0AB33IMQ0_9BACT</name>
<gene>
    <name evidence="1" type="ORF">GTC17253_01200</name>
</gene>
<accession>A0AB33IMQ0</accession>
<organism evidence="1">
    <name type="scientific">Prevotella sp. GTC17253</name>
    <dbReference type="NCBI Taxonomy" id="3236793"/>
    <lineage>
        <taxon>Bacteria</taxon>
        <taxon>Pseudomonadati</taxon>
        <taxon>Bacteroidota</taxon>
        <taxon>Bacteroidia</taxon>
        <taxon>Bacteroidales</taxon>
        <taxon>Prevotellaceae</taxon>
        <taxon>Prevotella</taxon>
    </lineage>
</organism>